<dbReference type="AlphaFoldDB" id="A0A2I1HVE5"/>
<evidence type="ECO:0000313" key="1">
    <source>
        <dbReference type="EMBL" id="PKY62839.1"/>
    </source>
</evidence>
<reference evidence="1 2" key="1">
    <citation type="submission" date="2015-10" db="EMBL/GenBank/DDBJ databases">
        <title>Genome analyses suggest a sexual origin of heterokaryosis in a supposedly ancient asexual fungus.</title>
        <authorList>
            <person name="Ropars J."/>
            <person name="Sedzielewska K."/>
            <person name="Noel J."/>
            <person name="Charron P."/>
            <person name="Farinelli L."/>
            <person name="Marton T."/>
            <person name="Kruger M."/>
            <person name="Pelin A."/>
            <person name="Brachmann A."/>
            <person name="Corradi N."/>
        </authorList>
    </citation>
    <scope>NUCLEOTIDE SEQUENCE [LARGE SCALE GENOMIC DNA]</scope>
    <source>
        <strain evidence="1 2">A4</strain>
    </source>
</reference>
<dbReference type="Proteomes" id="UP000234323">
    <property type="component" value="Unassembled WGS sequence"/>
</dbReference>
<organism evidence="1 2">
    <name type="scientific">Rhizophagus irregularis</name>
    <dbReference type="NCBI Taxonomy" id="588596"/>
    <lineage>
        <taxon>Eukaryota</taxon>
        <taxon>Fungi</taxon>
        <taxon>Fungi incertae sedis</taxon>
        <taxon>Mucoromycota</taxon>
        <taxon>Glomeromycotina</taxon>
        <taxon>Glomeromycetes</taxon>
        <taxon>Glomerales</taxon>
        <taxon>Glomeraceae</taxon>
        <taxon>Rhizophagus</taxon>
    </lineage>
</organism>
<evidence type="ECO:0000313" key="2">
    <source>
        <dbReference type="Proteomes" id="UP000234323"/>
    </source>
</evidence>
<keyword evidence="2" id="KW-1185">Reference proteome</keyword>
<feature type="non-terminal residue" evidence="1">
    <location>
        <position position="1"/>
    </location>
</feature>
<name>A0A2I1HVE5_9GLOM</name>
<sequence>DFHTELCRQIKEADEFNNNLSTSIITSTNLGLSYETHSGAIYISRLLSYNNLPEPKNSVDYYEQNDNIISMKASESLQIDFHKLKNEDNNIPEQKISDDYYEKNNNSESLQIDISQLKITDNIFSGEKNSDEYDDKQNDYMIKMESTASLSLQIDVSQLNINEDDQSNKSKGIIIQNN</sequence>
<accession>A0A2I1HVE5</accession>
<dbReference type="VEuPathDB" id="FungiDB:FUN_020847"/>
<gene>
    <name evidence="1" type="ORF">RhiirA4_490098</name>
</gene>
<comment type="caution">
    <text evidence="1">The sequence shown here is derived from an EMBL/GenBank/DDBJ whole genome shotgun (WGS) entry which is preliminary data.</text>
</comment>
<dbReference type="VEuPathDB" id="FungiDB:RhiirFUN_021358"/>
<dbReference type="VEuPathDB" id="FungiDB:RhiirA1_465241"/>
<dbReference type="EMBL" id="LLXI01008173">
    <property type="protein sequence ID" value="PKY62839.1"/>
    <property type="molecule type" value="Genomic_DNA"/>
</dbReference>
<proteinExistence type="predicted"/>
<protein>
    <submittedName>
        <fullName evidence="1">Uncharacterized protein</fullName>
    </submittedName>
</protein>